<evidence type="ECO:0000313" key="1">
    <source>
        <dbReference type="Proteomes" id="UP001652628"/>
    </source>
</evidence>
<sequence length="124" mass="14620">MKEYGEVIFVDQLKHHRVVASQIDKTRIAWQRNSSWYAAAQREHYSQYATISAESRKKYGDKIYGYYAKRNRLRPVFNLTTRAKMTEEDKQRHISMAHLFGYKYSKTTNGEYGSVAPSALFFCF</sequence>
<gene>
    <name evidence="2" type="primary">LOC108013066</name>
</gene>
<organism evidence="1 2">
    <name type="scientific">Drosophila suzukii</name>
    <name type="common">Spotted-wing drosophila fruit fly</name>
    <dbReference type="NCBI Taxonomy" id="28584"/>
    <lineage>
        <taxon>Eukaryota</taxon>
        <taxon>Metazoa</taxon>
        <taxon>Ecdysozoa</taxon>
        <taxon>Arthropoda</taxon>
        <taxon>Hexapoda</taxon>
        <taxon>Insecta</taxon>
        <taxon>Pterygota</taxon>
        <taxon>Neoptera</taxon>
        <taxon>Endopterygota</taxon>
        <taxon>Diptera</taxon>
        <taxon>Brachycera</taxon>
        <taxon>Muscomorpha</taxon>
        <taxon>Ephydroidea</taxon>
        <taxon>Drosophilidae</taxon>
        <taxon>Drosophila</taxon>
        <taxon>Sophophora</taxon>
    </lineage>
</organism>
<keyword evidence="1" id="KW-1185">Reference proteome</keyword>
<proteinExistence type="predicted"/>
<dbReference type="GeneID" id="108013066"/>
<accession>A0AB39ZF15</accession>
<dbReference type="RefSeq" id="XP_016934176.3">
    <property type="nucleotide sequence ID" value="XM_017078687.4"/>
</dbReference>
<dbReference type="AlphaFoldDB" id="A0AB39ZF15"/>
<evidence type="ECO:0000313" key="2">
    <source>
        <dbReference type="RefSeq" id="XP_016934176.3"/>
    </source>
</evidence>
<reference evidence="2" key="1">
    <citation type="submission" date="2025-08" db="UniProtKB">
        <authorList>
            <consortium name="RefSeq"/>
        </authorList>
    </citation>
    <scope>IDENTIFICATION</scope>
</reference>
<dbReference type="Proteomes" id="UP001652628">
    <property type="component" value="Chromosome 2L"/>
</dbReference>
<name>A0AB39ZF15_DROSZ</name>
<protein>
    <submittedName>
        <fullName evidence="2">Uncharacterized protein</fullName>
    </submittedName>
</protein>